<evidence type="ECO:0000313" key="2">
    <source>
        <dbReference type="EMBL" id="EXB47145.1"/>
    </source>
</evidence>
<proteinExistence type="predicted"/>
<dbReference type="Proteomes" id="UP000030645">
    <property type="component" value="Unassembled WGS sequence"/>
</dbReference>
<sequence length="77" mass="9178">MGLLCRSASFNSLRSCCRGDYSLFRKPAPEIQAREEHHNFIGYERKRGGSWRKREKEEGYRKKAKTEGERTIWRRGE</sequence>
<gene>
    <name evidence="2" type="ORF">L484_003981</name>
</gene>
<keyword evidence="3" id="KW-1185">Reference proteome</keyword>
<evidence type="ECO:0000313" key="3">
    <source>
        <dbReference type="Proteomes" id="UP000030645"/>
    </source>
</evidence>
<reference evidence="3" key="1">
    <citation type="submission" date="2013-01" db="EMBL/GenBank/DDBJ databases">
        <title>Draft Genome Sequence of a Mulberry Tree, Morus notabilis C.K. Schneid.</title>
        <authorList>
            <person name="He N."/>
            <person name="Zhao S."/>
        </authorList>
    </citation>
    <scope>NUCLEOTIDE SEQUENCE</scope>
</reference>
<dbReference type="EMBL" id="KE343931">
    <property type="protein sequence ID" value="EXB47145.1"/>
    <property type="molecule type" value="Genomic_DNA"/>
</dbReference>
<organism evidence="2 3">
    <name type="scientific">Morus notabilis</name>
    <dbReference type="NCBI Taxonomy" id="981085"/>
    <lineage>
        <taxon>Eukaryota</taxon>
        <taxon>Viridiplantae</taxon>
        <taxon>Streptophyta</taxon>
        <taxon>Embryophyta</taxon>
        <taxon>Tracheophyta</taxon>
        <taxon>Spermatophyta</taxon>
        <taxon>Magnoliopsida</taxon>
        <taxon>eudicotyledons</taxon>
        <taxon>Gunneridae</taxon>
        <taxon>Pentapetalae</taxon>
        <taxon>rosids</taxon>
        <taxon>fabids</taxon>
        <taxon>Rosales</taxon>
        <taxon>Moraceae</taxon>
        <taxon>Moreae</taxon>
        <taxon>Morus</taxon>
    </lineage>
</organism>
<accession>W9QZT7</accession>
<protein>
    <submittedName>
        <fullName evidence="2">Uncharacterized protein</fullName>
    </submittedName>
</protein>
<feature type="region of interest" description="Disordered" evidence="1">
    <location>
        <begin position="47"/>
        <end position="77"/>
    </location>
</feature>
<dbReference type="AlphaFoldDB" id="W9QZT7"/>
<name>W9QZT7_9ROSA</name>
<evidence type="ECO:0000256" key="1">
    <source>
        <dbReference type="SAM" id="MobiDB-lite"/>
    </source>
</evidence>